<dbReference type="EMBL" id="JAOQJZ010000011">
    <property type="protein sequence ID" value="MCU6706341.1"/>
    <property type="molecule type" value="Genomic_DNA"/>
</dbReference>
<gene>
    <name evidence="3" type="ORF">OCV57_10465</name>
</gene>
<dbReference type="PANTHER" id="PTHR48081:SF6">
    <property type="entry name" value="PEPTIDASE S9 PROLYL OLIGOPEPTIDASE CATALYTIC DOMAIN-CONTAINING PROTEIN"/>
    <property type="match status" value="1"/>
</dbReference>
<evidence type="ECO:0000313" key="4">
    <source>
        <dbReference type="Proteomes" id="UP001208131"/>
    </source>
</evidence>
<proteinExistence type="predicted"/>
<organism evidence="3 4">
    <name type="scientific">Hominimerdicola aceti</name>
    <dbReference type="NCBI Taxonomy" id="2981726"/>
    <lineage>
        <taxon>Bacteria</taxon>
        <taxon>Bacillati</taxon>
        <taxon>Bacillota</taxon>
        <taxon>Clostridia</taxon>
        <taxon>Eubacteriales</taxon>
        <taxon>Oscillospiraceae</taxon>
        <taxon>Hominimerdicola</taxon>
    </lineage>
</organism>
<dbReference type="SUPFAM" id="SSF53474">
    <property type="entry name" value="alpha/beta-Hydrolases"/>
    <property type="match status" value="1"/>
</dbReference>
<dbReference type="Proteomes" id="UP001208131">
    <property type="component" value="Unassembled WGS sequence"/>
</dbReference>
<dbReference type="RefSeq" id="WP_267301502.1">
    <property type="nucleotide sequence ID" value="NZ_JAOQJZ010000011.1"/>
</dbReference>
<dbReference type="InterPro" id="IPR049492">
    <property type="entry name" value="BD-FAE-like_dom"/>
</dbReference>
<keyword evidence="1 3" id="KW-0378">Hydrolase</keyword>
<protein>
    <submittedName>
        <fullName evidence="3">Alpha/beta hydrolase</fullName>
    </submittedName>
</protein>
<reference evidence="3 4" key="1">
    <citation type="journal article" date="2021" name="ISME Commun">
        <title>Automated analysis of genomic sequences facilitates high-throughput and comprehensive description of bacteria.</title>
        <authorList>
            <person name="Hitch T.C.A."/>
        </authorList>
    </citation>
    <scope>NUCLEOTIDE SEQUENCE [LARGE SCALE GENOMIC DNA]</scope>
    <source>
        <strain evidence="3 4">Sanger_31</strain>
    </source>
</reference>
<evidence type="ECO:0000313" key="3">
    <source>
        <dbReference type="EMBL" id="MCU6706341.1"/>
    </source>
</evidence>
<dbReference type="PANTHER" id="PTHR48081">
    <property type="entry name" value="AB HYDROLASE SUPERFAMILY PROTEIN C4A8.06C"/>
    <property type="match status" value="1"/>
</dbReference>
<dbReference type="AlphaFoldDB" id="A0AAE3IJF4"/>
<dbReference type="GO" id="GO:0016787">
    <property type="term" value="F:hydrolase activity"/>
    <property type="evidence" value="ECO:0007669"/>
    <property type="project" value="UniProtKB-KW"/>
</dbReference>
<accession>A0AAE3IJF4</accession>
<dbReference type="InterPro" id="IPR050300">
    <property type="entry name" value="GDXG_lipolytic_enzyme"/>
</dbReference>
<dbReference type="Pfam" id="PF20434">
    <property type="entry name" value="BD-FAE"/>
    <property type="match status" value="1"/>
</dbReference>
<dbReference type="InterPro" id="IPR029058">
    <property type="entry name" value="AB_hydrolase_fold"/>
</dbReference>
<dbReference type="Gene3D" id="3.40.50.1820">
    <property type="entry name" value="alpha/beta hydrolase"/>
    <property type="match status" value="1"/>
</dbReference>
<sequence length="277" mass="30913">MLKETVEIKVDYEKAGVSGEGCAPVLDCYYNTLTEEIGRKKHKAIIICPGGGYDWCSEREAEPVAFRFLGAGICAFVLRYSCVKKKFPTDALECAAAVKYVRDNAEKFDIDPDKIIVCGFSAGGHLAATMANFWNSELLTRPLGCKPEDIKVNGSILGYPVITSDPEYTHEGSILNIIGEEKSSELRELVSMEKRVSENTPPTFIWHCADDGCVRVENTLWYMCSLSKYHIPFESHIYEYGGHGLALCDETTATWEGHYQPVAAHWAEAAIDWVHRL</sequence>
<feature type="domain" description="BD-FAE-like" evidence="2">
    <location>
        <begin position="38"/>
        <end position="218"/>
    </location>
</feature>
<evidence type="ECO:0000259" key="2">
    <source>
        <dbReference type="Pfam" id="PF20434"/>
    </source>
</evidence>
<evidence type="ECO:0000256" key="1">
    <source>
        <dbReference type="ARBA" id="ARBA00022801"/>
    </source>
</evidence>
<keyword evidence="4" id="KW-1185">Reference proteome</keyword>
<comment type="caution">
    <text evidence="3">The sequence shown here is derived from an EMBL/GenBank/DDBJ whole genome shotgun (WGS) entry which is preliminary data.</text>
</comment>
<name>A0AAE3IJF4_9FIRM</name>